<name>A0A449B6P0_9BACT</name>
<evidence type="ECO:0000259" key="2">
    <source>
        <dbReference type="Pfam" id="PF01590"/>
    </source>
</evidence>
<gene>
    <name evidence="3" type="primary">msrC</name>
    <name evidence="3" type="ORF">NCTC10179_00451</name>
</gene>
<dbReference type="InterPro" id="IPR003018">
    <property type="entry name" value="GAF"/>
</dbReference>
<dbReference type="Gene3D" id="3.30.450.40">
    <property type="match status" value="1"/>
</dbReference>
<dbReference type="GO" id="GO:0005829">
    <property type="term" value="C:cytosol"/>
    <property type="evidence" value="ECO:0007669"/>
    <property type="project" value="TreeGrafter"/>
</dbReference>
<evidence type="ECO:0000256" key="1">
    <source>
        <dbReference type="ARBA" id="ARBA00038454"/>
    </source>
</evidence>
<dbReference type="EC" id="1.8.4.14" evidence="3"/>
<dbReference type="InterPro" id="IPR051330">
    <property type="entry name" value="Phosphatase_reg/MetRdx"/>
</dbReference>
<protein>
    <submittedName>
        <fullName evidence="3">Free methionine-R-sulfoxide reductase</fullName>
        <ecNumber evidence="3">1.8.4.14</ecNumber>
    </submittedName>
</protein>
<dbReference type="FunFam" id="3.30.450.40:FF:000008">
    <property type="entry name" value="GAF domain-containing proteins"/>
    <property type="match status" value="1"/>
</dbReference>
<dbReference type="PANTHER" id="PTHR21021:SF15">
    <property type="entry name" value="FREE METHIONINE-R-SULFOXIDE REDUCTASE"/>
    <property type="match status" value="1"/>
</dbReference>
<evidence type="ECO:0000313" key="3">
    <source>
        <dbReference type="EMBL" id="VEU76277.1"/>
    </source>
</evidence>
<keyword evidence="4" id="KW-1185">Reference proteome</keyword>
<dbReference type="Pfam" id="PF01590">
    <property type="entry name" value="GAF"/>
    <property type="match status" value="1"/>
</dbReference>
<evidence type="ECO:0000313" key="4">
    <source>
        <dbReference type="Proteomes" id="UP000289497"/>
    </source>
</evidence>
<dbReference type="EMBL" id="LR215039">
    <property type="protein sequence ID" value="VEU76277.1"/>
    <property type="molecule type" value="Genomic_DNA"/>
</dbReference>
<dbReference type="AlphaFoldDB" id="A0A449B6P0"/>
<sequence length="145" mass="16526">MNEYKNLIDNEKKIYTILANTSAFIWEKFDNLNWAGFYVNEDNTLYLHAFQGKVACSVIPFNRGVCGHAATIQKTVVVDDVNTFKDHIVCDSNSKSEVVIPVIVKNKLFAVLDIDAPVYKRFDTQTVKSLEEIVSILEHELEKLL</sequence>
<reference evidence="3 4" key="1">
    <citation type="submission" date="2019-01" db="EMBL/GenBank/DDBJ databases">
        <authorList>
            <consortium name="Pathogen Informatics"/>
        </authorList>
    </citation>
    <scope>NUCLEOTIDE SEQUENCE [LARGE SCALE GENOMIC DNA]</scope>
    <source>
        <strain evidence="3 4">NCTC10179</strain>
    </source>
</reference>
<proteinExistence type="inferred from homology"/>
<dbReference type="Proteomes" id="UP000289497">
    <property type="component" value="Chromosome"/>
</dbReference>
<organism evidence="3 4">
    <name type="scientific">Mycoplasmopsis columboralis</name>
    <dbReference type="NCBI Taxonomy" id="171282"/>
    <lineage>
        <taxon>Bacteria</taxon>
        <taxon>Bacillati</taxon>
        <taxon>Mycoplasmatota</taxon>
        <taxon>Mycoplasmoidales</taxon>
        <taxon>Metamycoplasmataceae</taxon>
        <taxon>Mycoplasmopsis</taxon>
    </lineage>
</organism>
<accession>A0A449B6P0</accession>
<keyword evidence="3" id="KW-0560">Oxidoreductase</keyword>
<dbReference type="KEGG" id="mcou:NCTC10179_00451"/>
<dbReference type="OrthoDB" id="9796252at2"/>
<feature type="domain" description="GAF" evidence="2">
    <location>
        <begin position="45"/>
        <end position="137"/>
    </location>
</feature>
<dbReference type="PANTHER" id="PTHR21021">
    <property type="entry name" value="GAF/PUTATIVE CYTOSKELETAL PROTEIN"/>
    <property type="match status" value="1"/>
</dbReference>
<dbReference type="GO" id="GO:0033745">
    <property type="term" value="F:L-methionine-(R)-S-oxide reductase activity"/>
    <property type="evidence" value="ECO:0007669"/>
    <property type="project" value="UniProtKB-EC"/>
</dbReference>
<dbReference type="SUPFAM" id="SSF55781">
    <property type="entry name" value="GAF domain-like"/>
    <property type="match status" value="1"/>
</dbReference>
<comment type="similarity">
    <text evidence="1">Belongs to the free Met sulfoxide reductase family.</text>
</comment>
<dbReference type="InterPro" id="IPR029016">
    <property type="entry name" value="GAF-like_dom_sf"/>
</dbReference>